<evidence type="ECO:0000313" key="2">
    <source>
        <dbReference type="Proteomes" id="UP000189739"/>
    </source>
</evidence>
<gene>
    <name evidence="1" type="ORF">BC343_05690</name>
</gene>
<name>A0A1S9PFC2_9SPHI</name>
<proteinExistence type="predicted"/>
<dbReference type="OrthoDB" id="9796370at2"/>
<reference evidence="1 2" key="1">
    <citation type="submission" date="2016-07" db="EMBL/GenBank/DDBJ databases">
        <title>Genomic analysis of zinc-resistant bacterium Mucilaginibacter pedocola TBZ30.</title>
        <authorList>
            <person name="Huang J."/>
            <person name="Tang J."/>
        </authorList>
    </citation>
    <scope>NUCLEOTIDE SEQUENCE [LARGE SCALE GENOMIC DNA]</scope>
    <source>
        <strain evidence="1 2">TBZ30</strain>
    </source>
</reference>
<dbReference type="AlphaFoldDB" id="A0A1S9PFC2"/>
<sequence>MRLILRSDIERWANEFESKGYFPVMISRLVRATAPKEAYIDFPSGNAVFIGGYDGLVNSPIGNGFVPQDVSVWEFGTEPKIKGKAEKDFLKRIKNPEGYICAESTFIFVTPRFWRYKEKWRQSKLAEGKWKDIRVYDSSNLEQWLDQCAVVSRWFSAFIGKSPADGILTVEEYWKSWSVGPMGKLPIETIISGRTSEINTLKNSLNGTPEIIAVKAASKNEAAAFILASAFTFDEASCERFLSRTLIIDTIDNFRKLHLSDSNLNLIIRFEERDGLYTGVIENHHVLVPLGPEDDLNQKTITLPTIDREGQINGLVQMGLSKTDSERFSREAGRNITILKRLLRFPQNRLAWFVDEYVRQLIPSMLIGRWHASKKGDHMLLEQLANQPYEEYLEKVIRLVNVEESPLLKIGDLFRLLSPLDIWSSIAKYITPKDIKLLGECFQTAFAGGNPLEVPANEKERWIIEFNNEKTYSSWVREGIIQSLILVAFYGDNLKLTGMRNSQVWVDSQVSKLFSEADRNLWRSLERELPLLAEAAPQSFLDILNKDLEGDNPMVMELFEEKDGLFHKISYHSGLLWALESLAWLPEYLHDASLILAKLAKLDPGGQLANRPINSLNEIFKTWHYQTLASFDERVSVLRLICDKEPDVGWELLIKLLPNHHGVAFHTHKMRWRVFDRNFNIQHTYQDIWEMNSAIVDILIEIFDNSDVKLAEMLTKSVDLSDLDRQKIFDRSISTAKSFKNGGSESWSAVRRILSHHRSHPQTDWALPESTLEKYQELYDLLTPDDLIEKNCWLFDEWPDFPEGGEDDERKDHKIARRRKEFIDTMMNQYGLEAIITLSGKIKESWSLGNALAEVLVDELKIEELLSLVDFDSVSQSKFIRSFLGFQKEDRDINWIKHFYQYLEDNRCSVKVKIDYLTSFAPSNELWDMIDILPNDIRDGYWQNTSPWFYQLTNEEKIRGLKNLIEYSRFFTAVHQAYFFIDDVPSSLLSELLEKAAMIEANEQGNFGHHLERLLDKMEDRVDISHEQKIKLEWLYMPMLGGFNAVRKPENLHNELQKSPQFFVEVLTWVYRPEGKKEITGNNEGYTKEMIINRARAAHELLDSWTKIPGTDDSSQIDSEYLKNWISEVRSLAKMVGRQNVADMEIGKILGHFPEREDDWPPLPICELIEELNSDAINRNFITQVFNNHGSSSRGPFDGGNIERQLAANFNRFANLHKNKHRKLSRLFSDLAKRYELEALRMDEEAERDRLEY</sequence>
<evidence type="ECO:0000313" key="1">
    <source>
        <dbReference type="EMBL" id="OOQ59655.1"/>
    </source>
</evidence>
<dbReference type="Proteomes" id="UP000189739">
    <property type="component" value="Unassembled WGS sequence"/>
</dbReference>
<dbReference type="EMBL" id="MBTF01000012">
    <property type="protein sequence ID" value="OOQ59655.1"/>
    <property type="molecule type" value="Genomic_DNA"/>
</dbReference>
<organism evidence="1 2">
    <name type="scientific">Mucilaginibacter pedocola</name>
    <dbReference type="NCBI Taxonomy" id="1792845"/>
    <lineage>
        <taxon>Bacteria</taxon>
        <taxon>Pseudomonadati</taxon>
        <taxon>Bacteroidota</taxon>
        <taxon>Sphingobacteriia</taxon>
        <taxon>Sphingobacteriales</taxon>
        <taxon>Sphingobacteriaceae</taxon>
        <taxon>Mucilaginibacter</taxon>
    </lineage>
</organism>
<keyword evidence="2" id="KW-1185">Reference proteome</keyword>
<accession>A0A1S9PFC2</accession>
<dbReference type="RefSeq" id="WP_078348405.1">
    <property type="nucleotide sequence ID" value="NZ_MBTF01000012.1"/>
</dbReference>
<comment type="caution">
    <text evidence="1">The sequence shown here is derived from an EMBL/GenBank/DDBJ whole genome shotgun (WGS) entry which is preliminary data.</text>
</comment>
<protein>
    <submittedName>
        <fullName evidence="1">Uncharacterized protein</fullName>
    </submittedName>
</protein>
<dbReference type="STRING" id="1792845.BC343_05690"/>